<dbReference type="PANTHER" id="PTHR10000">
    <property type="entry name" value="PHOSPHOSERINE PHOSPHATASE"/>
    <property type="match status" value="1"/>
</dbReference>
<organism evidence="1 2">
    <name type="scientific">Hydrogenibacillus schlegelii</name>
    <name type="common">Bacillus schlegelii</name>
    <dbReference type="NCBI Taxonomy" id="1484"/>
    <lineage>
        <taxon>Bacteria</taxon>
        <taxon>Bacillati</taxon>
        <taxon>Bacillota</taxon>
        <taxon>Bacilli</taxon>
        <taxon>Bacillales</taxon>
        <taxon>Bacillales Family X. Incertae Sedis</taxon>
        <taxon>Hydrogenibacillus</taxon>
    </lineage>
</organism>
<accession>A0A2T5G9M7</accession>
<dbReference type="InterPro" id="IPR023214">
    <property type="entry name" value="HAD_sf"/>
</dbReference>
<sequence length="280" mass="30577">MKGGPFLFRYDLVAVDVDGTLIDDAFRVPPKTRAILREIHASGLVVVLATGRNPSGTVPLLSEIGISGPLIVHNGAFVFDPATGREFLTLSLGRSRLPDLFRFAREHGLHYDVNTTYHLYVDASIAPEMAALYEAYYAKPLVVADWSEVTEPVVKVTMIGSEAHVDRIFPEAVRSFPEYRVLRSGETYIDVVHPEANKGAGLKAVAAAYGIPLSRTMAIGNYYNDLEMFAVADFAVAMANSPDEVKRRADAVTASNNEEGVYLAILRYVLGDDPAGRETI</sequence>
<dbReference type="SFLD" id="SFLDS00003">
    <property type="entry name" value="Haloacid_Dehalogenase"/>
    <property type="match status" value="1"/>
</dbReference>
<dbReference type="InterPro" id="IPR000150">
    <property type="entry name" value="Cof"/>
</dbReference>
<reference evidence="1 2" key="1">
    <citation type="submission" date="2017-08" db="EMBL/GenBank/DDBJ databases">
        <title>Burning lignite coal seam in the remote Altai Mountains harbors a hydrogen-driven thermophilic microbial community.</title>
        <authorList>
            <person name="Kadnikov V.V."/>
            <person name="Mardanov A.V."/>
            <person name="Ivasenko D."/>
            <person name="Beletsky A.V."/>
            <person name="Karnachuk O.V."/>
            <person name="Ravin N.V."/>
        </authorList>
    </citation>
    <scope>NUCLEOTIDE SEQUENCE [LARGE SCALE GENOMIC DNA]</scope>
    <source>
        <strain evidence="1">AL33</strain>
    </source>
</reference>
<dbReference type="CDD" id="cd07516">
    <property type="entry name" value="HAD_Pase"/>
    <property type="match status" value="1"/>
</dbReference>
<dbReference type="GO" id="GO:0000287">
    <property type="term" value="F:magnesium ion binding"/>
    <property type="evidence" value="ECO:0007669"/>
    <property type="project" value="TreeGrafter"/>
</dbReference>
<dbReference type="SUPFAM" id="SSF56784">
    <property type="entry name" value="HAD-like"/>
    <property type="match status" value="1"/>
</dbReference>
<dbReference type="Proteomes" id="UP000244180">
    <property type="component" value="Unassembled WGS sequence"/>
</dbReference>
<name>A0A2T5G9M7_HYDSH</name>
<proteinExistence type="predicted"/>
<dbReference type="NCBIfam" id="TIGR01484">
    <property type="entry name" value="HAD-SF-IIB"/>
    <property type="match status" value="1"/>
</dbReference>
<dbReference type="GO" id="GO:0016791">
    <property type="term" value="F:phosphatase activity"/>
    <property type="evidence" value="ECO:0007669"/>
    <property type="project" value="TreeGrafter"/>
</dbReference>
<dbReference type="NCBIfam" id="TIGR00099">
    <property type="entry name" value="Cof-subfamily"/>
    <property type="match status" value="1"/>
</dbReference>
<dbReference type="Pfam" id="PF08282">
    <property type="entry name" value="Hydrolase_3"/>
    <property type="match status" value="1"/>
</dbReference>
<dbReference type="Gene3D" id="3.30.1240.10">
    <property type="match status" value="1"/>
</dbReference>
<dbReference type="SFLD" id="SFLDG01140">
    <property type="entry name" value="C2.B:_Phosphomannomutase_and_P"/>
    <property type="match status" value="1"/>
</dbReference>
<dbReference type="EMBL" id="PEBV01000020">
    <property type="protein sequence ID" value="PTQ52890.1"/>
    <property type="molecule type" value="Genomic_DNA"/>
</dbReference>
<keyword evidence="1" id="KW-0378">Hydrolase</keyword>
<evidence type="ECO:0000313" key="2">
    <source>
        <dbReference type="Proteomes" id="UP000244180"/>
    </source>
</evidence>
<gene>
    <name evidence="1" type="ORF">HSCHL_2523</name>
</gene>
<dbReference type="PANTHER" id="PTHR10000:SF8">
    <property type="entry name" value="HAD SUPERFAMILY HYDROLASE-LIKE, TYPE 3"/>
    <property type="match status" value="1"/>
</dbReference>
<dbReference type="Gene3D" id="3.40.50.1000">
    <property type="entry name" value="HAD superfamily/HAD-like"/>
    <property type="match status" value="1"/>
</dbReference>
<evidence type="ECO:0000313" key="1">
    <source>
        <dbReference type="EMBL" id="PTQ52890.1"/>
    </source>
</evidence>
<dbReference type="InterPro" id="IPR036412">
    <property type="entry name" value="HAD-like_sf"/>
</dbReference>
<dbReference type="GO" id="GO:0005829">
    <property type="term" value="C:cytosol"/>
    <property type="evidence" value="ECO:0007669"/>
    <property type="project" value="TreeGrafter"/>
</dbReference>
<dbReference type="InterPro" id="IPR006379">
    <property type="entry name" value="HAD-SF_hydro_IIB"/>
</dbReference>
<comment type="caution">
    <text evidence="1">The sequence shown here is derived from an EMBL/GenBank/DDBJ whole genome shotgun (WGS) entry which is preliminary data.</text>
</comment>
<dbReference type="AlphaFoldDB" id="A0A2T5G9M7"/>
<protein>
    <submittedName>
        <fullName evidence="1">Hydrolase (HAD superfamily) in cluster with DUF1447</fullName>
    </submittedName>
</protein>